<dbReference type="Proteomes" id="UP000887580">
    <property type="component" value="Unplaced"/>
</dbReference>
<reference evidence="2" key="1">
    <citation type="submission" date="2022-11" db="UniProtKB">
        <authorList>
            <consortium name="WormBaseParasite"/>
        </authorList>
    </citation>
    <scope>IDENTIFICATION</scope>
</reference>
<evidence type="ECO:0000313" key="2">
    <source>
        <dbReference type="WBParaSite" id="PS1159_v2.g22086.t1"/>
    </source>
</evidence>
<protein>
    <submittedName>
        <fullName evidence="2">RRM domain-containing protein</fullName>
    </submittedName>
</protein>
<proteinExistence type="predicted"/>
<name>A0AC35FXY3_9BILA</name>
<accession>A0AC35FXY3</accession>
<dbReference type="WBParaSite" id="PS1159_v2.g22086.t1">
    <property type="protein sequence ID" value="PS1159_v2.g22086.t1"/>
    <property type="gene ID" value="PS1159_v2.g22086"/>
</dbReference>
<evidence type="ECO:0000313" key="1">
    <source>
        <dbReference type="Proteomes" id="UP000887580"/>
    </source>
</evidence>
<organism evidence="1 2">
    <name type="scientific">Panagrolaimus sp. PS1159</name>
    <dbReference type="NCBI Taxonomy" id="55785"/>
    <lineage>
        <taxon>Eukaryota</taxon>
        <taxon>Metazoa</taxon>
        <taxon>Ecdysozoa</taxon>
        <taxon>Nematoda</taxon>
        <taxon>Chromadorea</taxon>
        <taxon>Rhabditida</taxon>
        <taxon>Tylenchina</taxon>
        <taxon>Panagrolaimomorpha</taxon>
        <taxon>Panagrolaimoidea</taxon>
        <taxon>Panagrolaimidae</taxon>
        <taxon>Panagrolaimus</taxon>
    </lineage>
</organism>
<sequence>MLYKWGIVWSVQNEDHMVDKIVDFFEWMLPCLTENAEKLMLIREFEPNPSFVFHCDPESRQQVEEAYAEAEIKHPQVIFVFHILPYRNSREFNWLKEFSKKHWQVGQGILVDNVFTRFDGVPLHNVFANMNQYMSRRLHEIMSKKRPENKNRVLFINSNKSLNSGGRYDEIADSVRLVLHNSRFISDEQPSNTIIASGYPPSYNNSNIISLFDKLHIRTLQCIRPNACFVEFENDTQAVQALLNRHGYDLGGGYYLDLQPTTSSLRRRVVEAKTLWQKLGVIEKFPYA</sequence>